<evidence type="ECO:0000313" key="2">
    <source>
        <dbReference type="Proteomes" id="UP000608154"/>
    </source>
</evidence>
<reference evidence="1" key="1">
    <citation type="journal article" date="2014" name="Int. J. Syst. Evol. Microbiol.">
        <title>Complete genome sequence of Corynebacterium casei LMG S-19264T (=DSM 44701T), isolated from a smear-ripened cheese.</title>
        <authorList>
            <consortium name="US DOE Joint Genome Institute (JGI-PGF)"/>
            <person name="Walter F."/>
            <person name="Albersmeier A."/>
            <person name="Kalinowski J."/>
            <person name="Ruckert C."/>
        </authorList>
    </citation>
    <scope>NUCLEOTIDE SEQUENCE</scope>
    <source>
        <strain evidence="1">CGMCC 1.15095</strain>
    </source>
</reference>
<keyword evidence="2" id="KW-1185">Reference proteome</keyword>
<evidence type="ECO:0000313" key="1">
    <source>
        <dbReference type="EMBL" id="GGC06555.1"/>
    </source>
</evidence>
<comment type="caution">
    <text evidence="1">The sequence shown here is derived from an EMBL/GenBank/DDBJ whole genome shotgun (WGS) entry which is preliminary data.</text>
</comment>
<dbReference type="EMBL" id="BMHK01000018">
    <property type="protein sequence ID" value="GGC06555.1"/>
    <property type="molecule type" value="Genomic_DNA"/>
</dbReference>
<dbReference type="Proteomes" id="UP000608154">
    <property type="component" value="Unassembled WGS sequence"/>
</dbReference>
<reference evidence="1" key="2">
    <citation type="submission" date="2020-09" db="EMBL/GenBank/DDBJ databases">
        <authorList>
            <person name="Sun Q."/>
            <person name="Zhou Y."/>
        </authorList>
    </citation>
    <scope>NUCLEOTIDE SEQUENCE</scope>
    <source>
        <strain evidence="1">CGMCC 1.15095</strain>
    </source>
</reference>
<protein>
    <submittedName>
        <fullName evidence="1">Uncharacterized protein</fullName>
    </submittedName>
</protein>
<dbReference type="AlphaFoldDB" id="A0A916TUB7"/>
<accession>A0A916TUB7</accession>
<organism evidence="1 2">
    <name type="scientific">Novosphingobium endophyticum</name>
    <dbReference type="NCBI Taxonomy" id="1955250"/>
    <lineage>
        <taxon>Bacteria</taxon>
        <taxon>Pseudomonadati</taxon>
        <taxon>Pseudomonadota</taxon>
        <taxon>Alphaproteobacteria</taxon>
        <taxon>Sphingomonadales</taxon>
        <taxon>Sphingomonadaceae</taxon>
        <taxon>Novosphingobium</taxon>
    </lineage>
</organism>
<gene>
    <name evidence="1" type="ORF">GCM10011494_26470</name>
</gene>
<sequence length="186" mass="20498">MSRENASIACSEVSEAISAIPTERLISGDALCEEQTFDPVDMLGALDDQHLALAADATPIFLLDAGWPDHSADAWFASLVGEQSTDQRFAIDLVRLRTSASAGCGDRRRVNDMALDTFVLQDPVDPETIETRLLDDDKPEFLSGSRLRLRTKLGEALHQPGNIASADNMLRHPLAGAWRQRRDQQR</sequence>
<proteinExistence type="predicted"/>
<name>A0A916TUB7_9SPHN</name>